<protein>
    <submittedName>
        <fullName evidence="1">Uncharacterized protein</fullName>
    </submittedName>
</protein>
<name>A0A8X6SDV7_TRICX</name>
<dbReference type="Proteomes" id="UP000887159">
    <property type="component" value="Unassembled WGS sequence"/>
</dbReference>
<accession>A0A8X6SDV7</accession>
<organism evidence="1 2">
    <name type="scientific">Trichonephila clavipes</name>
    <name type="common">Golden silk orbweaver</name>
    <name type="synonym">Nephila clavipes</name>
    <dbReference type="NCBI Taxonomy" id="2585209"/>
    <lineage>
        <taxon>Eukaryota</taxon>
        <taxon>Metazoa</taxon>
        <taxon>Ecdysozoa</taxon>
        <taxon>Arthropoda</taxon>
        <taxon>Chelicerata</taxon>
        <taxon>Arachnida</taxon>
        <taxon>Araneae</taxon>
        <taxon>Araneomorphae</taxon>
        <taxon>Entelegynae</taxon>
        <taxon>Araneoidea</taxon>
        <taxon>Nephilidae</taxon>
        <taxon>Trichonephila</taxon>
    </lineage>
</organism>
<proteinExistence type="predicted"/>
<dbReference type="AlphaFoldDB" id="A0A8X6SDV7"/>
<sequence>MKGSKTVLRKSSAYRCDDDQRDPAIKSKCSHDHNSWFSACVASKSESKVGTLPWVSLDTSSMIVRTQLEAGFVAKHYMSPVSMIRT</sequence>
<reference evidence="1" key="1">
    <citation type="submission" date="2020-08" db="EMBL/GenBank/DDBJ databases">
        <title>Multicomponent nature underlies the extraordinary mechanical properties of spider dragline silk.</title>
        <authorList>
            <person name="Kono N."/>
            <person name="Nakamura H."/>
            <person name="Mori M."/>
            <person name="Yoshida Y."/>
            <person name="Ohtoshi R."/>
            <person name="Malay A.D."/>
            <person name="Moran D.A.P."/>
            <person name="Tomita M."/>
            <person name="Numata K."/>
            <person name="Arakawa K."/>
        </authorList>
    </citation>
    <scope>NUCLEOTIDE SEQUENCE</scope>
</reference>
<evidence type="ECO:0000313" key="2">
    <source>
        <dbReference type="Proteomes" id="UP000887159"/>
    </source>
</evidence>
<gene>
    <name evidence="1" type="ORF">TNCV_3182271</name>
</gene>
<dbReference type="EMBL" id="BMAU01021305">
    <property type="protein sequence ID" value="GFY11381.1"/>
    <property type="molecule type" value="Genomic_DNA"/>
</dbReference>
<comment type="caution">
    <text evidence="1">The sequence shown here is derived from an EMBL/GenBank/DDBJ whole genome shotgun (WGS) entry which is preliminary data.</text>
</comment>
<keyword evidence="2" id="KW-1185">Reference proteome</keyword>
<evidence type="ECO:0000313" key="1">
    <source>
        <dbReference type="EMBL" id="GFY11381.1"/>
    </source>
</evidence>